<organism evidence="3 4">
    <name type="scientific">Dyella acidisoli</name>
    <dbReference type="NCBI Taxonomy" id="1867834"/>
    <lineage>
        <taxon>Bacteria</taxon>
        <taxon>Pseudomonadati</taxon>
        <taxon>Pseudomonadota</taxon>
        <taxon>Gammaproteobacteria</taxon>
        <taxon>Lysobacterales</taxon>
        <taxon>Rhodanobacteraceae</taxon>
        <taxon>Dyella</taxon>
    </lineage>
</organism>
<evidence type="ECO:0000256" key="1">
    <source>
        <dbReference type="SAM" id="MobiDB-lite"/>
    </source>
</evidence>
<dbReference type="SMART" id="SM00530">
    <property type="entry name" value="HTH_XRE"/>
    <property type="match status" value="1"/>
</dbReference>
<evidence type="ECO:0000313" key="4">
    <source>
        <dbReference type="Proteomes" id="UP001156670"/>
    </source>
</evidence>
<accession>A0ABQ5XTD6</accession>
<dbReference type="Gene3D" id="1.10.260.40">
    <property type="entry name" value="lambda repressor-like DNA-binding domains"/>
    <property type="match status" value="1"/>
</dbReference>
<dbReference type="Pfam" id="PF01381">
    <property type="entry name" value="HTH_3"/>
    <property type="match status" value="1"/>
</dbReference>
<dbReference type="Proteomes" id="UP001156670">
    <property type="component" value="Unassembled WGS sequence"/>
</dbReference>
<gene>
    <name evidence="3" type="ORF">GCM10007901_41050</name>
</gene>
<dbReference type="InterPro" id="IPR001387">
    <property type="entry name" value="Cro/C1-type_HTH"/>
</dbReference>
<feature type="domain" description="HTH cro/C1-type" evidence="2">
    <location>
        <begin position="29"/>
        <end position="83"/>
    </location>
</feature>
<proteinExistence type="predicted"/>
<reference evidence="4" key="1">
    <citation type="journal article" date="2019" name="Int. J. Syst. Evol. Microbiol.">
        <title>The Global Catalogue of Microorganisms (GCM) 10K type strain sequencing project: providing services to taxonomists for standard genome sequencing and annotation.</title>
        <authorList>
            <consortium name="The Broad Institute Genomics Platform"/>
            <consortium name="The Broad Institute Genome Sequencing Center for Infectious Disease"/>
            <person name="Wu L."/>
            <person name="Ma J."/>
        </authorList>
    </citation>
    <scope>NUCLEOTIDE SEQUENCE [LARGE SCALE GENOMIC DNA]</scope>
    <source>
        <strain evidence="4">NBRC 111980</strain>
    </source>
</reference>
<dbReference type="RefSeq" id="WP_284322833.1">
    <property type="nucleotide sequence ID" value="NZ_BSOB01000057.1"/>
</dbReference>
<dbReference type="PROSITE" id="PS50943">
    <property type="entry name" value="HTH_CROC1"/>
    <property type="match status" value="1"/>
</dbReference>
<feature type="region of interest" description="Disordered" evidence="1">
    <location>
        <begin position="94"/>
        <end position="135"/>
    </location>
</feature>
<comment type="caution">
    <text evidence="3">The sequence shown here is derived from an EMBL/GenBank/DDBJ whole genome shotgun (WGS) entry which is preliminary data.</text>
</comment>
<evidence type="ECO:0000259" key="2">
    <source>
        <dbReference type="PROSITE" id="PS50943"/>
    </source>
</evidence>
<sequence>MKRLKPKAPSRVAQKSQYRAEYRAIFETLRETRLEAGLTQIDLAERLGRSQNYVSQAELGYKRLDGLQLWDWMHACSSDMEQFGRAVEAGVKVAQQGATEAKPTKPSTKKASKGGARGMPTAASSKGYSPHPKKR</sequence>
<evidence type="ECO:0000313" key="3">
    <source>
        <dbReference type="EMBL" id="GLQ95150.1"/>
    </source>
</evidence>
<protein>
    <recommendedName>
        <fullName evidence="2">HTH cro/C1-type domain-containing protein</fullName>
    </recommendedName>
</protein>
<name>A0ABQ5XTD6_9GAMM</name>
<dbReference type="CDD" id="cd00093">
    <property type="entry name" value="HTH_XRE"/>
    <property type="match status" value="1"/>
</dbReference>
<keyword evidence="4" id="KW-1185">Reference proteome</keyword>
<dbReference type="InterPro" id="IPR010982">
    <property type="entry name" value="Lambda_DNA-bd_dom_sf"/>
</dbReference>
<dbReference type="EMBL" id="BSOB01000057">
    <property type="protein sequence ID" value="GLQ95150.1"/>
    <property type="molecule type" value="Genomic_DNA"/>
</dbReference>
<dbReference type="SUPFAM" id="SSF47413">
    <property type="entry name" value="lambda repressor-like DNA-binding domains"/>
    <property type="match status" value="1"/>
</dbReference>